<comment type="caution">
    <text evidence="1">The sequence shown here is derived from an EMBL/GenBank/DDBJ whole genome shotgun (WGS) entry which is preliminary data.</text>
</comment>
<reference evidence="1" key="1">
    <citation type="submission" date="2021-06" db="EMBL/GenBank/DDBJ databases">
        <authorList>
            <person name="Kallberg Y."/>
            <person name="Tangrot J."/>
            <person name="Rosling A."/>
        </authorList>
    </citation>
    <scope>NUCLEOTIDE SEQUENCE</scope>
    <source>
        <strain evidence="1">MA461A</strain>
    </source>
</reference>
<evidence type="ECO:0000313" key="2">
    <source>
        <dbReference type="Proteomes" id="UP000789920"/>
    </source>
</evidence>
<evidence type="ECO:0000313" key="1">
    <source>
        <dbReference type="EMBL" id="CAG8735291.1"/>
    </source>
</evidence>
<feature type="non-terminal residue" evidence="1">
    <location>
        <position position="1"/>
    </location>
</feature>
<dbReference type="Proteomes" id="UP000789920">
    <property type="component" value="Unassembled WGS sequence"/>
</dbReference>
<sequence>DIKEIYFNQKTNIKQEEYEELIFNQVKKDLQEESSTRPQADFENRSEK</sequence>
<feature type="non-terminal residue" evidence="1">
    <location>
        <position position="48"/>
    </location>
</feature>
<gene>
    <name evidence="1" type="ORF">RPERSI_LOCUS12588</name>
</gene>
<name>A0ACA9Q626_9GLOM</name>
<keyword evidence="2" id="KW-1185">Reference proteome</keyword>
<proteinExistence type="predicted"/>
<dbReference type="EMBL" id="CAJVQC010027081">
    <property type="protein sequence ID" value="CAG8735291.1"/>
    <property type="molecule type" value="Genomic_DNA"/>
</dbReference>
<organism evidence="1 2">
    <name type="scientific">Racocetra persica</name>
    <dbReference type="NCBI Taxonomy" id="160502"/>
    <lineage>
        <taxon>Eukaryota</taxon>
        <taxon>Fungi</taxon>
        <taxon>Fungi incertae sedis</taxon>
        <taxon>Mucoromycota</taxon>
        <taxon>Glomeromycotina</taxon>
        <taxon>Glomeromycetes</taxon>
        <taxon>Diversisporales</taxon>
        <taxon>Gigasporaceae</taxon>
        <taxon>Racocetra</taxon>
    </lineage>
</organism>
<protein>
    <submittedName>
        <fullName evidence="1">9862_t:CDS:1</fullName>
    </submittedName>
</protein>
<accession>A0ACA9Q626</accession>